<gene>
    <name evidence="2" type="ORF">GM418_29740</name>
</gene>
<keyword evidence="3" id="KW-1185">Reference proteome</keyword>
<dbReference type="KEGG" id="mcos:GM418_29740"/>
<name>A0A6I6K4U3_9BACT</name>
<dbReference type="InterPro" id="IPR052189">
    <property type="entry name" value="L-asp_N-monooxygenase_NS-form"/>
</dbReference>
<evidence type="ECO:0000313" key="2">
    <source>
        <dbReference type="EMBL" id="QGY47697.1"/>
    </source>
</evidence>
<accession>A0A6I6K4U3</accession>
<dbReference type="RefSeq" id="WP_158871824.1">
    <property type="nucleotide sequence ID" value="NZ_CP046401.1"/>
</dbReference>
<dbReference type="AlphaFoldDB" id="A0A6I6K4U3"/>
<reference evidence="2 3" key="1">
    <citation type="submission" date="2019-11" db="EMBL/GenBank/DDBJ databases">
        <authorList>
            <person name="Zheng R.K."/>
            <person name="Sun C.M."/>
        </authorList>
    </citation>
    <scope>NUCLEOTIDE SEQUENCE [LARGE SCALE GENOMIC DNA]</scope>
    <source>
        <strain evidence="2 3">WC007</strain>
    </source>
</reference>
<protein>
    <recommendedName>
        <fullName evidence="1">FAD-dependent urate hydroxylase HpyO/Asp monooxygenase CreE-like FAD/NAD(P)-binding domain-containing protein</fullName>
    </recommendedName>
</protein>
<sequence length="584" mass="66374">MKTKRSLAIVGLGPRGLYSLERFIFHLSDKNDLESVKLLLFEKTDCIGNGPVYDIRQPESNWLNISGRMLTLPARKQMKRFIDILPFPSYLDWSGKNLTNLSKEEPDIYPSRSKIGHYLQQRFQSLLEPLQDAGIVSFYNEEVLEVSLKGKRVIIKTKNKNCFNVDEVLLTIGHQPTKNSKQIEEWKEFSKLNNSVKVYTKPYPLAQFINSEQLNKKSTVSIRGFGLAMIDVVRAIAEKFGNFIVEDETTKSLKYQTSSDISDLLFPFSLDGLPMAAKPLNSKIDTYYKPNDKQINTFENIIGNKKIQKEATGPLFLIDAIAEIGSQIYPTLPQIIRSYDSSPKNLKKIIIKWLENEEYEHPLITPRDQAPEKSMHDYTRMATDTGPVSLDFCLGQVWRHCQPGIYDQLSYNDCSDEVFAEIISLDERMKRYAFGPPVESIQQLLALVAANVLNLNLLDNPEIELTEKGWKLSKKEKTTISEIMINSVLDSPSLKKVDSPVIRNLLSNDLIQAVHDDLSVYTDENGYVISKIKDKKLPIAILGRLAKGTIIGVDAILECFGKRPDQWAKAAANCHKGWVKKYKN</sequence>
<evidence type="ECO:0000259" key="1">
    <source>
        <dbReference type="Pfam" id="PF13454"/>
    </source>
</evidence>
<dbReference type="InterPro" id="IPR036188">
    <property type="entry name" value="FAD/NAD-bd_sf"/>
</dbReference>
<organism evidence="2 3">
    <name type="scientific">Maribellus comscasis</name>
    <dbReference type="NCBI Taxonomy" id="2681766"/>
    <lineage>
        <taxon>Bacteria</taxon>
        <taxon>Pseudomonadati</taxon>
        <taxon>Bacteroidota</taxon>
        <taxon>Bacteroidia</taxon>
        <taxon>Marinilabiliales</taxon>
        <taxon>Prolixibacteraceae</taxon>
        <taxon>Maribellus</taxon>
    </lineage>
</organism>
<dbReference type="Proteomes" id="UP000428260">
    <property type="component" value="Chromosome"/>
</dbReference>
<dbReference type="PANTHER" id="PTHR40254">
    <property type="entry name" value="BLR0577 PROTEIN"/>
    <property type="match status" value="1"/>
</dbReference>
<evidence type="ECO:0000313" key="3">
    <source>
        <dbReference type="Proteomes" id="UP000428260"/>
    </source>
</evidence>
<dbReference type="InterPro" id="IPR038732">
    <property type="entry name" value="HpyO/CreE_NAD-binding"/>
</dbReference>
<dbReference type="SUPFAM" id="SSF51905">
    <property type="entry name" value="FAD/NAD(P)-binding domain"/>
    <property type="match status" value="1"/>
</dbReference>
<feature type="domain" description="FAD-dependent urate hydroxylase HpyO/Asp monooxygenase CreE-like FAD/NAD(P)-binding" evidence="1">
    <location>
        <begin position="8"/>
        <end position="175"/>
    </location>
</feature>
<proteinExistence type="predicted"/>
<dbReference type="PANTHER" id="PTHR40254:SF1">
    <property type="entry name" value="BLR0577 PROTEIN"/>
    <property type="match status" value="1"/>
</dbReference>
<dbReference type="Pfam" id="PF13454">
    <property type="entry name" value="NAD_binding_9"/>
    <property type="match status" value="1"/>
</dbReference>
<dbReference type="EMBL" id="CP046401">
    <property type="protein sequence ID" value="QGY47697.1"/>
    <property type="molecule type" value="Genomic_DNA"/>
</dbReference>